<dbReference type="ExpressionAtlas" id="A0A3L6DM72">
    <property type="expression patterns" value="baseline"/>
</dbReference>
<dbReference type="InterPro" id="IPR012340">
    <property type="entry name" value="NA-bd_OB-fold"/>
</dbReference>
<comment type="caution">
    <text evidence="1">The sequence shown here is derived from an EMBL/GenBank/DDBJ whole genome shotgun (WGS) entry which is preliminary data.</text>
</comment>
<dbReference type="Gene3D" id="2.40.50.140">
    <property type="entry name" value="Nucleic acid-binding proteins"/>
    <property type="match status" value="1"/>
</dbReference>
<name>A0A3L6DM72_MAIZE</name>
<proteinExistence type="predicted"/>
<reference evidence="1 2" key="1">
    <citation type="journal article" date="2018" name="Nat. Genet.">
        <title>Extensive intraspecific gene order and gene structural variations between Mo17 and other maize genomes.</title>
        <authorList>
            <person name="Sun S."/>
            <person name="Zhou Y."/>
            <person name="Chen J."/>
            <person name="Shi J."/>
            <person name="Zhao H."/>
            <person name="Zhao H."/>
            <person name="Song W."/>
            <person name="Zhang M."/>
            <person name="Cui Y."/>
            <person name="Dong X."/>
            <person name="Liu H."/>
            <person name="Ma X."/>
            <person name="Jiao Y."/>
            <person name="Wang B."/>
            <person name="Wei X."/>
            <person name="Stein J.C."/>
            <person name="Glaubitz J.C."/>
            <person name="Lu F."/>
            <person name="Yu G."/>
            <person name="Liang C."/>
            <person name="Fengler K."/>
            <person name="Li B."/>
            <person name="Rafalski A."/>
            <person name="Schnable P.S."/>
            <person name="Ware D.H."/>
            <person name="Buckler E.S."/>
            <person name="Lai J."/>
        </authorList>
    </citation>
    <scope>NUCLEOTIDE SEQUENCE [LARGE SCALE GENOMIC DNA]</scope>
    <source>
        <strain evidence="2">cv. Missouri 17</strain>
        <tissue evidence="1">Seedling</tissue>
    </source>
</reference>
<dbReference type="AlphaFoldDB" id="A0A3L6DM72"/>
<evidence type="ECO:0000313" key="2">
    <source>
        <dbReference type="Proteomes" id="UP000251960"/>
    </source>
</evidence>
<organism evidence="1 2">
    <name type="scientific">Zea mays</name>
    <name type="common">Maize</name>
    <dbReference type="NCBI Taxonomy" id="4577"/>
    <lineage>
        <taxon>Eukaryota</taxon>
        <taxon>Viridiplantae</taxon>
        <taxon>Streptophyta</taxon>
        <taxon>Embryophyta</taxon>
        <taxon>Tracheophyta</taxon>
        <taxon>Spermatophyta</taxon>
        <taxon>Magnoliopsida</taxon>
        <taxon>Liliopsida</taxon>
        <taxon>Poales</taxon>
        <taxon>Poaceae</taxon>
        <taxon>PACMAD clade</taxon>
        <taxon>Panicoideae</taxon>
        <taxon>Andropogonodae</taxon>
        <taxon>Andropogoneae</taxon>
        <taxon>Tripsacinae</taxon>
        <taxon>Zea</taxon>
    </lineage>
</organism>
<accession>A0A3L6DM72</accession>
<dbReference type="EMBL" id="NCVQ01000009">
    <property type="protein sequence ID" value="PWZ09163.1"/>
    <property type="molecule type" value="Genomic_DNA"/>
</dbReference>
<dbReference type="Proteomes" id="UP000251960">
    <property type="component" value="Chromosome 8"/>
</dbReference>
<gene>
    <name evidence="1" type="ORF">Zm00014a_000276</name>
</gene>
<evidence type="ECO:0000313" key="1">
    <source>
        <dbReference type="EMBL" id="PWZ09163.1"/>
    </source>
</evidence>
<protein>
    <submittedName>
        <fullName evidence="1">Uncharacterized protein</fullName>
    </submittedName>
</protein>
<sequence length="477" mass="54176">MEPVVLNRERAAADRLKRMPMLFDDYRDEDFYGLPRKYGIVARVEVKFPIEPRYRDRQHFILSDINGAKIEAITSWYETVKHFNNLLHEKHVYKMHNVKFGLHPGEFNLRHLNGPMELYLNQQTIVEPYIVPIQMAPFPKTYVLEPCRYCRVAKQDFSRHYGYCSPLGYNSMHNVGPIQKDCYNGCYSASSLRIIPQYTSICSITTPIILDGFFMENGEPTETDQMEHNDGRTPLTNISNTITIVSLSDGCSTIDFTNFATQGIADGDEKVNVNQDDDSDWLHRNETFKADDVFTTRDLLTPDAIEPDGSAVTPYDWVIPEIPSNPFLPASTQTEDVDSLHMSTGPLRPSISRNMATAIENTISDAGEGDDWTQPHMTAKINNNVDDDDGVVFEDDADENEGYLFAGQYEDTDEDIEIDGSQDESTATDVPDPYDKVYSNIPEETHMLKIVPNCGYCTAKKFEYEPHGFFVVVGRLS</sequence>
<dbReference type="PANTHER" id="PTHR48299:SF2">
    <property type="entry name" value="ATP-DEPENDENT DNA HELICASE"/>
    <property type="match status" value="1"/>
</dbReference>
<dbReference type="PANTHER" id="PTHR48299">
    <property type="entry name" value="ACT DOMAIN-CONTAINING PROTEIN ACR9"/>
    <property type="match status" value="1"/>
</dbReference>